<keyword evidence="1" id="KW-0547">Nucleotide-binding</keyword>
<protein>
    <submittedName>
        <fullName evidence="1">ATP-dependent DNA helicase</fullName>
    </submittedName>
</protein>
<dbReference type="GO" id="GO:0004386">
    <property type="term" value="F:helicase activity"/>
    <property type="evidence" value="ECO:0007669"/>
    <property type="project" value="UniProtKB-KW"/>
</dbReference>
<dbReference type="Proteomes" id="UP001054945">
    <property type="component" value="Unassembled WGS sequence"/>
</dbReference>
<keyword evidence="2" id="KW-1185">Reference proteome</keyword>
<dbReference type="EMBL" id="BPLR01018160">
    <property type="protein sequence ID" value="GIY97467.1"/>
    <property type="molecule type" value="Genomic_DNA"/>
</dbReference>
<proteinExistence type="predicted"/>
<comment type="caution">
    <text evidence="1">The sequence shown here is derived from an EMBL/GenBank/DDBJ whole genome shotgun (WGS) entry which is preliminary data.</text>
</comment>
<evidence type="ECO:0000313" key="1">
    <source>
        <dbReference type="EMBL" id="GIY97467.1"/>
    </source>
</evidence>
<keyword evidence="1" id="KW-0347">Helicase</keyword>
<organism evidence="1 2">
    <name type="scientific">Caerostris extrusa</name>
    <name type="common">Bark spider</name>
    <name type="synonym">Caerostris bankana</name>
    <dbReference type="NCBI Taxonomy" id="172846"/>
    <lineage>
        <taxon>Eukaryota</taxon>
        <taxon>Metazoa</taxon>
        <taxon>Ecdysozoa</taxon>
        <taxon>Arthropoda</taxon>
        <taxon>Chelicerata</taxon>
        <taxon>Arachnida</taxon>
        <taxon>Araneae</taxon>
        <taxon>Araneomorphae</taxon>
        <taxon>Entelegynae</taxon>
        <taxon>Araneoidea</taxon>
        <taxon>Araneidae</taxon>
        <taxon>Caerostris</taxon>
    </lineage>
</organism>
<accession>A0AAV4XQZ2</accession>
<gene>
    <name evidence="1" type="primary">HaOG212743</name>
    <name evidence="1" type="ORF">CEXT_530351</name>
</gene>
<reference evidence="1 2" key="1">
    <citation type="submission" date="2021-06" db="EMBL/GenBank/DDBJ databases">
        <title>Caerostris extrusa draft genome.</title>
        <authorList>
            <person name="Kono N."/>
            <person name="Arakawa K."/>
        </authorList>
    </citation>
    <scope>NUCLEOTIDE SEQUENCE [LARGE SCALE GENOMIC DNA]</scope>
</reference>
<sequence length="84" mass="10116">MKILHEEATNISCRMCVSTLSYPITGQFAKLYFPEFYKRKPEQRYRVLQFDKSGHVTGYYSNIFERFEKRPLQHPDYDFCGHEP</sequence>
<keyword evidence="1" id="KW-0067">ATP-binding</keyword>
<dbReference type="AlphaFoldDB" id="A0AAV4XQZ2"/>
<evidence type="ECO:0000313" key="2">
    <source>
        <dbReference type="Proteomes" id="UP001054945"/>
    </source>
</evidence>
<name>A0AAV4XQZ2_CAEEX</name>
<keyword evidence="1" id="KW-0378">Hydrolase</keyword>